<organism evidence="1 4">
    <name type="scientific">Streptomyces cinereoruber</name>
    <dbReference type="NCBI Taxonomy" id="67260"/>
    <lineage>
        <taxon>Bacteria</taxon>
        <taxon>Bacillati</taxon>
        <taxon>Actinomycetota</taxon>
        <taxon>Actinomycetes</taxon>
        <taxon>Kitasatosporales</taxon>
        <taxon>Streptomycetaceae</taxon>
        <taxon>Streptomyces</taxon>
    </lineage>
</organism>
<evidence type="ECO:0008006" key="5">
    <source>
        <dbReference type="Google" id="ProtNLM"/>
    </source>
</evidence>
<dbReference type="SUPFAM" id="SSF82171">
    <property type="entry name" value="DPP6 N-terminal domain-like"/>
    <property type="match status" value="1"/>
</dbReference>
<accession>A0AAV4KNK1</accession>
<dbReference type="GeneID" id="95454336"/>
<sequence length="355" mass="38138">MSISPPSVPARLLGSVPLAGAMPLVDDGAFESRAGGARRALLFRGADLEVHHLDELFAGERAPRAVFPLPWPGWTRGRASLSPDGSFAVFSGQRAVRAVGADGATLWEYRHACWGPLLGHPHTGDEQEVCAGFEHGSCRVSDDGRFVWAHVAVADEEYDEAWAVLDARDGREVARLPLDDGAAAGSHHLSHPDGVRMGLCVGMGQDGILLYWGRLDGGKVTAWDLNDTADRILLDVHPAHEGFLTVEHYGADLRLHALDGTALAEREERGEEVPWDCAGGFVDAGTVMACTGHECDEDDEGVRHWLLDARTLEVRGSVAYPSHPGEGPARPLGDGTWLTYDEEGGALHRWSAAEG</sequence>
<dbReference type="Proteomes" id="UP000642014">
    <property type="component" value="Unassembled WGS sequence"/>
</dbReference>
<name>A0AAV4KNK1_9ACTN</name>
<proteinExistence type="predicted"/>
<protein>
    <recommendedName>
        <fullName evidence="5">WD40 repeat domain-containing protein</fullName>
    </recommendedName>
</protein>
<dbReference type="EMBL" id="BMSJ01000010">
    <property type="protein sequence ID" value="GGR40595.1"/>
    <property type="molecule type" value="Genomic_DNA"/>
</dbReference>
<evidence type="ECO:0000313" key="3">
    <source>
        <dbReference type="Proteomes" id="UP000326029"/>
    </source>
</evidence>
<keyword evidence="3" id="KW-1185">Reference proteome</keyword>
<evidence type="ECO:0000313" key="2">
    <source>
        <dbReference type="EMBL" id="QEV32673.1"/>
    </source>
</evidence>
<reference evidence="1" key="3">
    <citation type="submission" date="2023-08" db="EMBL/GenBank/DDBJ databases">
        <authorList>
            <person name="Sun Q."/>
            <person name="Ohkuma M."/>
        </authorList>
    </citation>
    <scope>NUCLEOTIDE SEQUENCE</scope>
    <source>
        <strain evidence="1">JCM 4205</strain>
    </source>
</reference>
<evidence type="ECO:0000313" key="4">
    <source>
        <dbReference type="Proteomes" id="UP000642014"/>
    </source>
</evidence>
<reference evidence="2 3" key="2">
    <citation type="submission" date="2017-09" db="EMBL/GenBank/DDBJ databases">
        <authorList>
            <person name="Lee N."/>
            <person name="Cho B.-K."/>
        </authorList>
    </citation>
    <scope>NUCLEOTIDE SEQUENCE [LARGE SCALE GENOMIC DNA]</scope>
    <source>
        <strain evidence="2 3">ATCC 19740</strain>
    </source>
</reference>
<evidence type="ECO:0000313" key="1">
    <source>
        <dbReference type="EMBL" id="GGR40595.1"/>
    </source>
</evidence>
<reference evidence="1 4" key="1">
    <citation type="journal article" date="2014" name="Int. J. Syst. Evol. Microbiol.">
        <title>Complete genome sequence of Corynebacterium casei LMG S-19264T (=DSM 44701T), isolated from a smear-ripened cheese.</title>
        <authorList>
            <consortium name="US DOE Joint Genome Institute (JGI-PGF)"/>
            <person name="Walter F."/>
            <person name="Albersmeier A."/>
            <person name="Kalinowski J."/>
            <person name="Ruckert C."/>
        </authorList>
    </citation>
    <scope>NUCLEOTIDE SEQUENCE [LARGE SCALE GENOMIC DNA]</scope>
    <source>
        <strain evidence="1 4">JCM 4205</strain>
    </source>
</reference>
<gene>
    <name evidence="2" type="ORF">CP977_11200</name>
    <name evidence="1" type="ORF">GCM10010497_49570</name>
</gene>
<dbReference type="AlphaFoldDB" id="A0AAV4KNK1"/>
<dbReference type="EMBL" id="CP023693">
    <property type="protein sequence ID" value="QEV32673.1"/>
    <property type="molecule type" value="Genomic_DNA"/>
</dbReference>
<dbReference type="RefSeq" id="WP_104860537.1">
    <property type="nucleotide sequence ID" value="NZ_BMSJ01000010.1"/>
</dbReference>
<dbReference type="Proteomes" id="UP000326029">
    <property type="component" value="Chromosome"/>
</dbReference>